<dbReference type="AlphaFoldDB" id="A0ABD2W5W0"/>
<protein>
    <submittedName>
        <fullName evidence="1">Uncharacterized protein</fullName>
    </submittedName>
</protein>
<accession>A0ABD2W5W0</accession>
<name>A0ABD2W5W0_9HYME</name>
<evidence type="ECO:0000313" key="1">
    <source>
        <dbReference type="EMBL" id="KAL3388435.1"/>
    </source>
</evidence>
<gene>
    <name evidence="1" type="ORF">TKK_016443</name>
</gene>
<reference evidence="1 2" key="1">
    <citation type="journal article" date="2024" name="bioRxiv">
        <title>A reference genome for Trichogramma kaykai: A tiny desert-dwelling parasitoid wasp with competing sex-ratio distorters.</title>
        <authorList>
            <person name="Culotta J."/>
            <person name="Lindsey A.R."/>
        </authorList>
    </citation>
    <scope>NUCLEOTIDE SEQUENCE [LARGE SCALE GENOMIC DNA]</scope>
    <source>
        <strain evidence="1 2">KSX58</strain>
    </source>
</reference>
<keyword evidence="2" id="KW-1185">Reference proteome</keyword>
<evidence type="ECO:0000313" key="2">
    <source>
        <dbReference type="Proteomes" id="UP001627154"/>
    </source>
</evidence>
<dbReference type="EMBL" id="JBJJXI010000133">
    <property type="protein sequence ID" value="KAL3388435.1"/>
    <property type="molecule type" value="Genomic_DNA"/>
</dbReference>
<comment type="caution">
    <text evidence="1">The sequence shown here is derived from an EMBL/GenBank/DDBJ whole genome shotgun (WGS) entry which is preliminary data.</text>
</comment>
<sequence length="103" mass="11557">MWHSCLTSPMRCDFYLESKSATLHLKGVATAKVRDTRFSIQGSEMRSMQEGEAYKHLGVPSGFQARKTPDSSIKGFVDDLCNLDQSLLVPLQKFEVTTTFILP</sequence>
<organism evidence="1 2">
    <name type="scientific">Trichogramma kaykai</name>
    <dbReference type="NCBI Taxonomy" id="54128"/>
    <lineage>
        <taxon>Eukaryota</taxon>
        <taxon>Metazoa</taxon>
        <taxon>Ecdysozoa</taxon>
        <taxon>Arthropoda</taxon>
        <taxon>Hexapoda</taxon>
        <taxon>Insecta</taxon>
        <taxon>Pterygota</taxon>
        <taxon>Neoptera</taxon>
        <taxon>Endopterygota</taxon>
        <taxon>Hymenoptera</taxon>
        <taxon>Apocrita</taxon>
        <taxon>Proctotrupomorpha</taxon>
        <taxon>Chalcidoidea</taxon>
        <taxon>Trichogrammatidae</taxon>
        <taxon>Trichogramma</taxon>
    </lineage>
</organism>
<proteinExistence type="predicted"/>
<dbReference type="Proteomes" id="UP001627154">
    <property type="component" value="Unassembled WGS sequence"/>
</dbReference>